<dbReference type="CDD" id="cd00093">
    <property type="entry name" value="HTH_XRE"/>
    <property type="match status" value="1"/>
</dbReference>
<keyword evidence="3" id="KW-1185">Reference proteome</keyword>
<sequence length="74" mass="7579">MARAALQIGVRELADLAGVSAMTITRFENGHTGGHAATLMKIRAALESAGVEFIAENGGGPGVRLRKQASDGDS</sequence>
<evidence type="ECO:0000313" key="3">
    <source>
        <dbReference type="Proteomes" id="UP001595721"/>
    </source>
</evidence>
<dbReference type="EMBL" id="JBHRXJ010000021">
    <property type="protein sequence ID" value="MFC3530246.1"/>
    <property type="molecule type" value="Genomic_DNA"/>
</dbReference>
<evidence type="ECO:0000259" key="1">
    <source>
        <dbReference type="PROSITE" id="PS50943"/>
    </source>
</evidence>
<comment type="caution">
    <text evidence="2">The sequence shown here is derived from an EMBL/GenBank/DDBJ whole genome shotgun (WGS) entry which is preliminary data.</text>
</comment>
<dbReference type="InterPro" id="IPR001387">
    <property type="entry name" value="Cro/C1-type_HTH"/>
</dbReference>
<dbReference type="Gene3D" id="1.10.260.40">
    <property type="entry name" value="lambda repressor-like DNA-binding domains"/>
    <property type="match status" value="1"/>
</dbReference>
<dbReference type="SUPFAM" id="SSF47413">
    <property type="entry name" value="lambda repressor-like DNA-binding domains"/>
    <property type="match status" value="1"/>
</dbReference>
<dbReference type="Proteomes" id="UP001595721">
    <property type="component" value="Unassembled WGS sequence"/>
</dbReference>
<evidence type="ECO:0000313" key="2">
    <source>
        <dbReference type="EMBL" id="MFC3530246.1"/>
    </source>
</evidence>
<proteinExistence type="predicted"/>
<dbReference type="PROSITE" id="PS50943">
    <property type="entry name" value="HTH_CROC1"/>
    <property type="match status" value="1"/>
</dbReference>
<dbReference type="InterPro" id="IPR010982">
    <property type="entry name" value="Lambda_DNA-bd_dom_sf"/>
</dbReference>
<protein>
    <submittedName>
        <fullName evidence="2">Helix-turn-helix domain-containing protein</fullName>
    </submittedName>
</protein>
<feature type="domain" description="HTH cro/C1-type" evidence="1">
    <location>
        <begin position="2"/>
        <end position="53"/>
    </location>
</feature>
<gene>
    <name evidence="2" type="ORF">ACFOMH_18915</name>
</gene>
<name>A0ABV7R7A2_9RHOB</name>
<organism evidence="2 3">
    <name type="scientific">Paracoccus mangrovi</name>
    <dbReference type="NCBI Taxonomy" id="1715645"/>
    <lineage>
        <taxon>Bacteria</taxon>
        <taxon>Pseudomonadati</taxon>
        <taxon>Pseudomonadota</taxon>
        <taxon>Alphaproteobacteria</taxon>
        <taxon>Rhodobacterales</taxon>
        <taxon>Paracoccaceae</taxon>
        <taxon>Paracoccus</taxon>
    </lineage>
</organism>
<reference evidence="3" key="1">
    <citation type="journal article" date="2019" name="Int. J. Syst. Evol. Microbiol.">
        <title>The Global Catalogue of Microorganisms (GCM) 10K type strain sequencing project: providing services to taxonomists for standard genome sequencing and annotation.</title>
        <authorList>
            <consortium name="The Broad Institute Genomics Platform"/>
            <consortium name="The Broad Institute Genome Sequencing Center for Infectious Disease"/>
            <person name="Wu L."/>
            <person name="Ma J."/>
        </authorList>
    </citation>
    <scope>NUCLEOTIDE SEQUENCE [LARGE SCALE GENOMIC DNA]</scope>
    <source>
        <strain evidence="3">KCTC 42899</strain>
    </source>
</reference>
<accession>A0ABV7R7A2</accession>